<dbReference type="EMBL" id="MOPA01000001">
    <property type="protein sequence ID" value="KAK1546198.1"/>
    <property type="molecule type" value="Genomic_DNA"/>
</dbReference>
<evidence type="ECO:0000256" key="3">
    <source>
        <dbReference type="ARBA" id="ARBA00022617"/>
    </source>
</evidence>
<dbReference type="InterPro" id="IPR002403">
    <property type="entry name" value="Cyt_P450_E_grp-IV"/>
</dbReference>
<keyword evidence="10" id="KW-1185">Reference proteome</keyword>
<evidence type="ECO:0000313" key="9">
    <source>
        <dbReference type="EMBL" id="KAK1546198.1"/>
    </source>
</evidence>
<evidence type="ECO:0000256" key="2">
    <source>
        <dbReference type="ARBA" id="ARBA00010617"/>
    </source>
</evidence>
<evidence type="ECO:0000256" key="8">
    <source>
        <dbReference type="RuleBase" id="RU000461"/>
    </source>
</evidence>
<dbReference type="PRINTS" id="PR00465">
    <property type="entry name" value="EP450IV"/>
</dbReference>
<evidence type="ECO:0000256" key="4">
    <source>
        <dbReference type="ARBA" id="ARBA00022723"/>
    </source>
</evidence>
<sequence length="543" mass="60605">MASSSPIASVFSWLGKENSPSPTIQPYGYIATAFLVVVFSIFLKVSKHDDLPLLQPPPKWFRPTFLAQIEFFKTGKELIARGRATLRDKPYKVLAESGEIIVLPTRFANVIRNEEGLSFGAVIMRDLHGKIPGFQPFGFVDDDNKILQVVARKQLTKSLNTITEPLSLETAFAANLIFGESQDSQYATSAWHQLPLKDTILDLVARLSSRVFLGPELCRNEDWLRITKDYTVLSFTAAVKLRAVPFRLRPLLHWFSADCRRTRESLAEAQKLIAPVIEKRRAEKRAAAAGGQATETPVSNDAIEWAEAEAQGGAYDAAIFQLTLSFVAIHTTTDLLAQTLIYLAREPELIDPLRAEIVEVLKAEGWKKSALYNMKLLDSAIKETQRMKPVSMLLMRRLATKDVTLPDSNITIRRGDTVSVDTYSSIDPTVYEHPETYDIHRFRRMREQPGGANKAQLVTTSPEHLGFGHGLHACPGRFFASNEVKVALCHLLLKYDWKLAPGSPSEPVITGASMNVNPKAVVMVKRRVEEFDIDNLGFGDLEA</sequence>
<dbReference type="PANTHER" id="PTHR46206">
    <property type="entry name" value="CYTOCHROME P450"/>
    <property type="match status" value="1"/>
</dbReference>
<keyword evidence="7 8" id="KW-0503">Monooxygenase</keyword>
<dbReference type="RefSeq" id="XP_060355315.1">
    <property type="nucleotide sequence ID" value="XM_060484458.1"/>
</dbReference>
<protein>
    <submittedName>
        <fullName evidence="9">Ent-kaurene oxidase</fullName>
    </submittedName>
</protein>
<dbReference type="InterPro" id="IPR017972">
    <property type="entry name" value="Cyt_P450_CS"/>
</dbReference>
<accession>A0ABQ9T361</accession>
<keyword evidence="6 8" id="KW-0408">Iron</keyword>
<comment type="similarity">
    <text evidence="2 8">Belongs to the cytochrome P450 family.</text>
</comment>
<dbReference type="Proteomes" id="UP001241169">
    <property type="component" value="Unassembled WGS sequence"/>
</dbReference>
<dbReference type="PANTHER" id="PTHR46206:SF2">
    <property type="entry name" value="CYTOCHROME P450 MONOOXYGENASE AUSG-RELATED"/>
    <property type="match status" value="1"/>
</dbReference>
<gene>
    <name evidence="9" type="ORF">CPAR01_00165</name>
</gene>
<dbReference type="Gene3D" id="1.10.630.10">
    <property type="entry name" value="Cytochrome P450"/>
    <property type="match status" value="1"/>
</dbReference>
<name>A0ABQ9T361_9PEZI</name>
<reference evidence="9 10" key="1">
    <citation type="submission" date="2016-10" db="EMBL/GenBank/DDBJ databases">
        <title>The genome sequence of Colletotrichum fioriniae PJ7.</title>
        <authorList>
            <person name="Baroncelli R."/>
        </authorList>
    </citation>
    <scope>NUCLEOTIDE SEQUENCE [LARGE SCALE GENOMIC DNA]</scope>
    <source>
        <strain evidence="9 10">IMI 384185</strain>
    </source>
</reference>
<comment type="caution">
    <text evidence="9">The sequence shown here is derived from an EMBL/GenBank/DDBJ whole genome shotgun (WGS) entry which is preliminary data.</text>
</comment>
<dbReference type="Pfam" id="PF00067">
    <property type="entry name" value="p450"/>
    <property type="match status" value="1"/>
</dbReference>
<dbReference type="PROSITE" id="PS00086">
    <property type="entry name" value="CYTOCHROME_P450"/>
    <property type="match status" value="1"/>
</dbReference>
<keyword evidence="5 8" id="KW-0560">Oxidoreductase</keyword>
<keyword evidence="3 8" id="KW-0349">Heme</keyword>
<keyword evidence="4 8" id="KW-0479">Metal-binding</keyword>
<dbReference type="InterPro" id="IPR036396">
    <property type="entry name" value="Cyt_P450_sf"/>
</dbReference>
<evidence type="ECO:0000256" key="5">
    <source>
        <dbReference type="ARBA" id="ARBA00023002"/>
    </source>
</evidence>
<proteinExistence type="inferred from homology"/>
<dbReference type="InterPro" id="IPR001128">
    <property type="entry name" value="Cyt_P450"/>
</dbReference>
<dbReference type="SUPFAM" id="SSF48264">
    <property type="entry name" value="Cytochrome P450"/>
    <property type="match status" value="1"/>
</dbReference>
<dbReference type="CDD" id="cd11041">
    <property type="entry name" value="CYP503A1-like"/>
    <property type="match status" value="1"/>
</dbReference>
<organism evidence="9 10">
    <name type="scientific">Colletotrichum paranaense</name>
    <dbReference type="NCBI Taxonomy" id="1914294"/>
    <lineage>
        <taxon>Eukaryota</taxon>
        <taxon>Fungi</taxon>
        <taxon>Dikarya</taxon>
        <taxon>Ascomycota</taxon>
        <taxon>Pezizomycotina</taxon>
        <taxon>Sordariomycetes</taxon>
        <taxon>Hypocreomycetidae</taxon>
        <taxon>Glomerellales</taxon>
        <taxon>Glomerellaceae</taxon>
        <taxon>Colletotrichum</taxon>
        <taxon>Colletotrichum acutatum species complex</taxon>
    </lineage>
</organism>
<evidence type="ECO:0000256" key="1">
    <source>
        <dbReference type="ARBA" id="ARBA00001971"/>
    </source>
</evidence>
<evidence type="ECO:0000313" key="10">
    <source>
        <dbReference type="Proteomes" id="UP001241169"/>
    </source>
</evidence>
<evidence type="ECO:0000256" key="6">
    <source>
        <dbReference type="ARBA" id="ARBA00023004"/>
    </source>
</evidence>
<comment type="cofactor">
    <cofactor evidence="1">
        <name>heme</name>
        <dbReference type="ChEBI" id="CHEBI:30413"/>
    </cofactor>
</comment>
<evidence type="ECO:0000256" key="7">
    <source>
        <dbReference type="ARBA" id="ARBA00023033"/>
    </source>
</evidence>
<dbReference type="GeneID" id="85368357"/>